<dbReference type="PANTHER" id="PTHR38113">
    <property type="match status" value="1"/>
</dbReference>
<evidence type="ECO:0000313" key="3">
    <source>
        <dbReference type="EMBL" id="TQB70635.1"/>
    </source>
</evidence>
<sequence length="289" mass="32932">MAIKPKSARKKANTKSTRKRKTKTLQKRILNRDPGEESDVVSAPVTGSRVVRKSRQPVEIPVSNDPLEKNCFRKYPFPEGYVFVPKGNVYITRHCRSRTKQSQQVVYVIYHRSGKRTLGIQVPSDIYKSVLDSAAATADSRASAVRIRDEKDQSRARESLREQFPLMPTESLEAIINHAFLKGSGRVGRTTTKSEERKAILAVEAHIRHVHTPYEELLRKGMKRRKAREAVWEKVRAIRGTWQGVQDQERTEVPAHDLEMESEFEFECEAEDEDGDTVSEISCISIVSV</sequence>
<dbReference type="Proteomes" id="UP000319663">
    <property type="component" value="Unassembled WGS sequence"/>
</dbReference>
<feature type="domain" description="DUF2293" evidence="2">
    <location>
        <begin position="160"/>
        <end position="243"/>
    </location>
</feature>
<evidence type="ECO:0000256" key="1">
    <source>
        <dbReference type="SAM" id="MobiDB-lite"/>
    </source>
</evidence>
<dbReference type="PANTHER" id="PTHR38113:SF2">
    <property type="entry name" value="DUF2293 DOMAIN-CONTAINING PROTEIN"/>
    <property type="match status" value="1"/>
</dbReference>
<organism evidence="3 4">
    <name type="scientific">Monascus purpureus</name>
    <name type="common">Red mold</name>
    <name type="synonym">Monascus anka</name>
    <dbReference type="NCBI Taxonomy" id="5098"/>
    <lineage>
        <taxon>Eukaryota</taxon>
        <taxon>Fungi</taxon>
        <taxon>Dikarya</taxon>
        <taxon>Ascomycota</taxon>
        <taxon>Pezizomycotina</taxon>
        <taxon>Eurotiomycetes</taxon>
        <taxon>Eurotiomycetidae</taxon>
        <taxon>Eurotiales</taxon>
        <taxon>Aspergillaceae</taxon>
        <taxon>Monascus</taxon>
    </lineage>
</organism>
<feature type="region of interest" description="Disordered" evidence="1">
    <location>
        <begin position="1"/>
        <end position="41"/>
    </location>
</feature>
<accession>A0A507QTS1</accession>
<proteinExistence type="predicted"/>
<evidence type="ECO:0000313" key="4">
    <source>
        <dbReference type="Proteomes" id="UP000319663"/>
    </source>
</evidence>
<comment type="caution">
    <text evidence="3">The sequence shown here is derived from an EMBL/GenBank/DDBJ whole genome shotgun (WGS) entry which is preliminary data.</text>
</comment>
<dbReference type="Pfam" id="PF10056">
    <property type="entry name" value="DUF2293"/>
    <property type="match status" value="1"/>
</dbReference>
<reference evidence="3 4" key="1">
    <citation type="submission" date="2019-06" db="EMBL/GenBank/DDBJ databases">
        <title>Wine fermentation using esterase from Monascus purpureus.</title>
        <authorList>
            <person name="Geng C."/>
            <person name="Zhang Y."/>
        </authorList>
    </citation>
    <scope>NUCLEOTIDE SEQUENCE [LARGE SCALE GENOMIC DNA]</scope>
    <source>
        <strain evidence="3">HQ1</strain>
    </source>
</reference>
<gene>
    <name evidence="3" type="ORF">MPDQ_000253</name>
</gene>
<dbReference type="OrthoDB" id="5381833at2759"/>
<dbReference type="EMBL" id="VIFY01000100">
    <property type="protein sequence ID" value="TQB70635.1"/>
    <property type="molecule type" value="Genomic_DNA"/>
</dbReference>
<protein>
    <recommendedName>
        <fullName evidence="2">DUF2293 domain-containing protein</fullName>
    </recommendedName>
</protein>
<dbReference type="AlphaFoldDB" id="A0A507QTS1"/>
<feature type="compositionally biased region" description="Basic residues" evidence="1">
    <location>
        <begin position="1"/>
        <end position="26"/>
    </location>
</feature>
<keyword evidence="4" id="KW-1185">Reference proteome</keyword>
<dbReference type="InterPro" id="IPR018744">
    <property type="entry name" value="DUF2293"/>
</dbReference>
<evidence type="ECO:0000259" key="2">
    <source>
        <dbReference type="Pfam" id="PF10056"/>
    </source>
</evidence>
<name>A0A507QTS1_MONPU</name>